<dbReference type="SUPFAM" id="SSF53850">
    <property type="entry name" value="Periplasmic binding protein-like II"/>
    <property type="match status" value="1"/>
</dbReference>
<name>A0A1N6V689_9BACI</name>
<dbReference type="GO" id="GO:1901982">
    <property type="term" value="F:maltose binding"/>
    <property type="evidence" value="ECO:0007669"/>
    <property type="project" value="TreeGrafter"/>
</dbReference>
<sequence length="424" mass="46842">MKKLLVLSTAAVLSLGTLSACGNDDNASSGSNDGETKLTLWYPEGDMSPAYEEIIEAFNQENDGEIEAEIEFIPRGNKYAYEDKVSAAATSNTLPDLLAMDGPNVANYADAGIIQPIDGLVDNEDQFVESIIKQGTFKDQLYAVGPTESTVALFYNVKMLEEAGITPPKTLEEAWTWDDFYEAAKKLTNKEKGMYGVNWTLDYGEWIIYFTGPSVWSNGGSFIAEDGSKADGYVNGPETVEALEYLKKFTDEGLVNLQPTPTEFEDGNAAMMLMGSWEWAKLKDYPDTEWGITYYPKSPNGEQVSPSGDWAWGVSTGTEDKEAAAELLNFIHTKENVLKLAAVEEKPPARSDAFEELTEWDKEPLNVLKDQVLQTAHPRPSTTSYPVLSTKYGQAVQNIFLGGDVQEELDKVAKEVDTDIERKQ</sequence>
<dbReference type="STRING" id="1017273.SAMN05443094_103467"/>
<comment type="similarity">
    <text evidence="1">Belongs to the bacterial solute-binding protein 1 family.</text>
</comment>
<evidence type="ECO:0000313" key="8">
    <source>
        <dbReference type="Proteomes" id="UP000215545"/>
    </source>
</evidence>
<dbReference type="PROSITE" id="PS51257">
    <property type="entry name" value="PROKAR_LIPOPROTEIN"/>
    <property type="match status" value="1"/>
</dbReference>
<organism evidence="6 7">
    <name type="scientific">Domibacillus enclensis</name>
    <dbReference type="NCBI Taxonomy" id="1017273"/>
    <lineage>
        <taxon>Bacteria</taxon>
        <taxon>Bacillati</taxon>
        <taxon>Bacillota</taxon>
        <taxon>Bacilli</taxon>
        <taxon>Bacillales</taxon>
        <taxon>Bacillaceae</taxon>
        <taxon>Domibacillus</taxon>
    </lineage>
</organism>
<keyword evidence="8" id="KW-1185">Reference proteome</keyword>
<dbReference type="EMBL" id="FTLX01000003">
    <property type="protein sequence ID" value="SIQ73381.1"/>
    <property type="molecule type" value="Genomic_DNA"/>
</dbReference>
<dbReference type="OrthoDB" id="9782846at2"/>
<dbReference type="Gene3D" id="3.40.190.10">
    <property type="entry name" value="Periplasmic binding protein-like II"/>
    <property type="match status" value="1"/>
</dbReference>
<gene>
    <name evidence="5" type="ORF">B1B05_08955</name>
    <name evidence="6" type="ORF">SAMN05443094_103467</name>
</gene>
<dbReference type="Pfam" id="PF13416">
    <property type="entry name" value="SBP_bac_8"/>
    <property type="match status" value="1"/>
</dbReference>
<reference evidence="5" key="3">
    <citation type="submission" date="2017-03" db="EMBL/GenBank/DDBJ databases">
        <authorList>
            <person name="Dastager S.G."/>
            <person name="Neurgaonkar P.S."/>
            <person name="Dharne M.S."/>
        </authorList>
    </citation>
    <scope>NUCLEOTIDE SEQUENCE</scope>
    <source>
        <strain evidence="5">DSM 25145</strain>
    </source>
</reference>
<reference evidence="6 7" key="1">
    <citation type="submission" date="2017-01" db="EMBL/GenBank/DDBJ databases">
        <authorList>
            <person name="Mah S.A."/>
            <person name="Swanson W.J."/>
            <person name="Moy G.W."/>
            <person name="Vacquier V.D."/>
        </authorList>
    </citation>
    <scope>NUCLEOTIDE SEQUENCE [LARGE SCALE GENOMIC DNA]</scope>
    <source>
        <strain evidence="6 7">NIO-1016</strain>
    </source>
</reference>
<keyword evidence="2" id="KW-0813">Transport</keyword>
<reference evidence="8" key="2">
    <citation type="submission" date="2017-03" db="EMBL/GenBank/DDBJ databases">
        <title>Bacillus sp. V-88(T) DSM27956, whole genome shotgun sequencing project.</title>
        <authorList>
            <person name="Dastager S.G."/>
            <person name="Neurgaonkar P.S."/>
            <person name="Dharne M.S."/>
        </authorList>
    </citation>
    <scope>NUCLEOTIDE SEQUENCE [LARGE SCALE GENOMIC DNA]</scope>
    <source>
        <strain evidence="8">DSM 25145</strain>
    </source>
</reference>
<dbReference type="EMBL" id="MWSK01000003">
    <property type="protein sequence ID" value="OXS78709.1"/>
    <property type="molecule type" value="Genomic_DNA"/>
</dbReference>
<dbReference type="AlphaFoldDB" id="A0A1N6V689"/>
<evidence type="ECO:0000313" key="7">
    <source>
        <dbReference type="Proteomes" id="UP000186385"/>
    </source>
</evidence>
<dbReference type="RefSeq" id="WP_045849883.1">
    <property type="nucleotide sequence ID" value="NZ_FTLX01000003.1"/>
</dbReference>
<dbReference type="GO" id="GO:0055052">
    <property type="term" value="C:ATP-binding cassette (ABC) transporter complex, substrate-binding subunit-containing"/>
    <property type="evidence" value="ECO:0007669"/>
    <property type="project" value="TreeGrafter"/>
</dbReference>
<dbReference type="PANTHER" id="PTHR30061:SF50">
    <property type="entry name" value="MALTOSE_MALTODEXTRIN-BINDING PERIPLASMIC PROTEIN"/>
    <property type="match status" value="1"/>
</dbReference>
<evidence type="ECO:0000256" key="1">
    <source>
        <dbReference type="ARBA" id="ARBA00008520"/>
    </source>
</evidence>
<evidence type="ECO:0000313" key="6">
    <source>
        <dbReference type="EMBL" id="SIQ73381.1"/>
    </source>
</evidence>
<dbReference type="CDD" id="cd13585">
    <property type="entry name" value="PBP2_TMBP_like"/>
    <property type="match status" value="1"/>
</dbReference>
<keyword evidence="3 4" id="KW-0732">Signal</keyword>
<evidence type="ECO:0000256" key="3">
    <source>
        <dbReference type="ARBA" id="ARBA00022729"/>
    </source>
</evidence>
<feature type="signal peptide" evidence="4">
    <location>
        <begin position="1"/>
        <end position="22"/>
    </location>
</feature>
<dbReference type="InterPro" id="IPR006059">
    <property type="entry name" value="SBP"/>
</dbReference>
<evidence type="ECO:0000256" key="2">
    <source>
        <dbReference type="ARBA" id="ARBA00022448"/>
    </source>
</evidence>
<protein>
    <submittedName>
        <fullName evidence="6">Carbohydrate ABC transporter substrate-binding protein, CUT1 family</fullName>
    </submittedName>
</protein>
<dbReference type="Proteomes" id="UP000215545">
    <property type="component" value="Unassembled WGS sequence"/>
</dbReference>
<proteinExistence type="inferred from homology"/>
<dbReference type="PANTHER" id="PTHR30061">
    <property type="entry name" value="MALTOSE-BINDING PERIPLASMIC PROTEIN"/>
    <property type="match status" value="1"/>
</dbReference>
<dbReference type="GO" id="GO:0042956">
    <property type="term" value="P:maltodextrin transmembrane transport"/>
    <property type="evidence" value="ECO:0007669"/>
    <property type="project" value="TreeGrafter"/>
</dbReference>
<accession>A0A1N6V689</accession>
<dbReference type="GO" id="GO:0015768">
    <property type="term" value="P:maltose transport"/>
    <property type="evidence" value="ECO:0007669"/>
    <property type="project" value="TreeGrafter"/>
</dbReference>
<evidence type="ECO:0000313" key="5">
    <source>
        <dbReference type="EMBL" id="OXS78709.1"/>
    </source>
</evidence>
<feature type="chain" id="PRO_5039053799" evidence="4">
    <location>
        <begin position="23"/>
        <end position="424"/>
    </location>
</feature>
<dbReference type="Proteomes" id="UP000186385">
    <property type="component" value="Unassembled WGS sequence"/>
</dbReference>
<evidence type="ECO:0000256" key="4">
    <source>
        <dbReference type="SAM" id="SignalP"/>
    </source>
</evidence>